<evidence type="ECO:0000313" key="2">
    <source>
        <dbReference type="EMBL" id="KAK1338474.1"/>
    </source>
</evidence>
<proteinExistence type="predicted"/>
<evidence type="ECO:0000313" key="3">
    <source>
        <dbReference type="Proteomes" id="UP001177744"/>
    </source>
</evidence>
<dbReference type="AlphaFoldDB" id="A0AA40LP06"/>
<accession>A0AA40LP06</accession>
<name>A0AA40LP06_CNENI</name>
<dbReference type="InterPro" id="IPR011992">
    <property type="entry name" value="EF-hand-dom_pair"/>
</dbReference>
<feature type="compositionally biased region" description="Basic residues" evidence="1">
    <location>
        <begin position="20"/>
        <end position="34"/>
    </location>
</feature>
<keyword evidence="3" id="KW-1185">Reference proteome</keyword>
<protein>
    <submittedName>
        <fullName evidence="2">Uncharacterized protein</fullName>
    </submittedName>
</protein>
<reference evidence="2" key="1">
    <citation type="submission" date="2023-06" db="EMBL/GenBank/DDBJ databases">
        <title>Reference genome for the Northern bat (Eptesicus nilssonii), a most northern bat species.</title>
        <authorList>
            <person name="Laine V.N."/>
            <person name="Pulliainen A.T."/>
            <person name="Lilley T.M."/>
        </authorList>
    </citation>
    <scope>NUCLEOTIDE SEQUENCE</scope>
    <source>
        <strain evidence="2">BLF_Eptnil</strain>
        <tissue evidence="2">Kidney</tissue>
    </source>
</reference>
<dbReference type="SUPFAM" id="SSF47473">
    <property type="entry name" value="EF-hand"/>
    <property type="match status" value="1"/>
</dbReference>
<feature type="region of interest" description="Disordered" evidence="1">
    <location>
        <begin position="1"/>
        <end position="53"/>
    </location>
</feature>
<comment type="caution">
    <text evidence="2">The sequence shown here is derived from an EMBL/GenBank/DDBJ whole genome shotgun (WGS) entry which is preliminary data.</text>
</comment>
<sequence>MTPHHSLSPGHSSMETGPRAARKGRKLGSSRRRQIREPAAGQDAPVAPEPWSSQAAEELQGFFRACGAAERGFVTREDLAVAKFSFLGSEEEPEMIFDWVDVERKGRLPWKSSALG</sequence>
<dbReference type="EMBL" id="JAULJE010000010">
    <property type="protein sequence ID" value="KAK1338474.1"/>
    <property type="molecule type" value="Genomic_DNA"/>
</dbReference>
<gene>
    <name evidence="2" type="ORF">QTO34_001590</name>
</gene>
<organism evidence="2 3">
    <name type="scientific">Cnephaeus nilssonii</name>
    <name type="common">Northern bat</name>
    <name type="synonym">Eptesicus nilssonii</name>
    <dbReference type="NCBI Taxonomy" id="3371016"/>
    <lineage>
        <taxon>Eukaryota</taxon>
        <taxon>Metazoa</taxon>
        <taxon>Chordata</taxon>
        <taxon>Craniata</taxon>
        <taxon>Vertebrata</taxon>
        <taxon>Euteleostomi</taxon>
        <taxon>Mammalia</taxon>
        <taxon>Eutheria</taxon>
        <taxon>Laurasiatheria</taxon>
        <taxon>Chiroptera</taxon>
        <taxon>Yangochiroptera</taxon>
        <taxon>Vespertilionidae</taxon>
        <taxon>Cnephaeus</taxon>
    </lineage>
</organism>
<dbReference type="Proteomes" id="UP001177744">
    <property type="component" value="Unassembled WGS sequence"/>
</dbReference>
<evidence type="ECO:0000256" key="1">
    <source>
        <dbReference type="SAM" id="MobiDB-lite"/>
    </source>
</evidence>